<evidence type="ECO:0000313" key="3">
    <source>
        <dbReference type="Proteomes" id="UP000044625"/>
    </source>
</evidence>
<reference evidence="4" key="1">
    <citation type="submission" date="2015-03" db="EMBL/GenBank/DDBJ databases">
        <authorList>
            <consortium name="Pathogen Informatics"/>
        </authorList>
    </citation>
    <scope>NUCLEOTIDE SEQUENCE [LARGE SCALE GENOMIC DNA]</scope>
    <source>
        <strain evidence="4">A125KOH2</strain>
    </source>
</reference>
<dbReference type="EMBL" id="CQAZ01000016">
    <property type="protein sequence ID" value="CNH77478.1"/>
    <property type="molecule type" value="Genomic_DNA"/>
</dbReference>
<protein>
    <submittedName>
        <fullName evidence="1">Uncharacterized protein</fullName>
    </submittedName>
</protein>
<reference evidence="1" key="2">
    <citation type="submission" date="2015-03" db="EMBL/GenBank/DDBJ databases">
        <authorList>
            <person name="Murphy D."/>
        </authorList>
    </citation>
    <scope>NUCLEOTIDE SEQUENCE [LARGE SCALE GENOMIC DNA]</scope>
    <source>
        <strain evidence="1">A125KOH2</strain>
    </source>
</reference>
<gene>
    <name evidence="1" type="ORF">ERS008529_02094</name>
    <name evidence="2" type="ORF">ERS137968_03696</name>
</gene>
<dbReference type="Proteomes" id="UP000044625">
    <property type="component" value="Unassembled WGS sequence"/>
</dbReference>
<proteinExistence type="predicted"/>
<organism evidence="1 4">
    <name type="scientific">Yersinia pekkanenii</name>
    <dbReference type="NCBI Taxonomy" id="1288385"/>
    <lineage>
        <taxon>Bacteria</taxon>
        <taxon>Pseudomonadati</taxon>
        <taxon>Pseudomonadota</taxon>
        <taxon>Gammaproteobacteria</taxon>
        <taxon>Enterobacterales</taxon>
        <taxon>Yersiniaceae</taxon>
        <taxon>Yersinia</taxon>
    </lineage>
</organism>
<name>A0A0T9PQZ0_9GAMM</name>
<evidence type="ECO:0000313" key="1">
    <source>
        <dbReference type="EMBL" id="CNH77478.1"/>
    </source>
</evidence>
<dbReference type="Proteomes" id="UP000045840">
    <property type="component" value="Unassembled WGS sequence"/>
</dbReference>
<keyword evidence="3" id="KW-1185">Reference proteome</keyword>
<dbReference type="STRING" id="1288385.ERS137968_03696"/>
<sequence>MTWAADGNRYLIIKQSRLKYESKMNDYLFN</sequence>
<accession>A0A0T9PQZ0</accession>
<reference evidence="2 3" key="3">
    <citation type="submission" date="2015-03" db="EMBL/GenBank/DDBJ databases">
        <authorList>
            <consortium name="Pathogen Informatics"/>
            <person name="Murphy D."/>
        </authorList>
    </citation>
    <scope>NUCLEOTIDE SEQUENCE [LARGE SCALE GENOMIC DNA]</scope>
    <source>
        <strain evidence="2">Type strain: CIP110230</strain>
        <strain evidence="3">type strain: CIP110230</strain>
    </source>
</reference>
<evidence type="ECO:0000313" key="2">
    <source>
        <dbReference type="EMBL" id="CRY68580.1"/>
    </source>
</evidence>
<dbReference type="EMBL" id="CWJL01000023">
    <property type="protein sequence ID" value="CRY68580.1"/>
    <property type="molecule type" value="Genomic_DNA"/>
</dbReference>
<dbReference type="AlphaFoldDB" id="A0A0T9PQZ0"/>
<evidence type="ECO:0000313" key="4">
    <source>
        <dbReference type="Proteomes" id="UP000045840"/>
    </source>
</evidence>